<protein>
    <recommendedName>
        <fullName evidence="4">Transmembrane protein</fullName>
    </recommendedName>
</protein>
<keyword evidence="3" id="KW-1185">Reference proteome</keyword>
<sequence>MRISDYLASNWKCLWLSIVLILKSLELVGLFCPLGTRWSLLALLLLSAILTFTVVSVALAIDVAAILQCDFGPRCSRSCRGGICWHEIACCRILCDEYRVMME</sequence>
<gene>
    <name evidence="2" type="ORF">ACJRO7_034970</name>
</gene>
<evidence type="ECO:0008006" key="4">
    <source>
        <dbReference type="Google" id="ProtNLM"/>
    </source>
</evidence>
<evidence type="ECO:0000256" key="1">
    <source>
        <dbReference type="SAM" id="Phobius"/>
    </source>
</evidence>
<evidence type="ECO:0000313" key="2">
    <source>
        <dbReference type="EMBL" id="KAL3722681.1"/>
    </source>
</evidence>
<feature type="transmembrane region" description="Helical" evidence="1">
    <location>
        <begin position="14"/>
        <end position="34"/>
    </location>
</feature>
<feature type="transmembrane region" description="Helical" evidence="1">
    <location>
        <begin position="41"/>
        <end position="67"/>
    </location>
</feature>
<dbReference type="AlphaFoldDB" id="A0ABD3JEU3"/>
<accession>A0ABD3JEU3</accession>
<organism evidence="2 3">
    <name type="scientific">Eucalyptus globulus</name>
    <name type="common">Tasmanian blue gum</name>
    <dbReference type="NCBI Taxonomy" id="34317"/>
    <lineage>
        <taxon>Eukaryota</taxon>
        <taxon>Viridiplantae</taxon>
        <taxon>Streptophyta</taxon>
        <taxon>Embryophyta</taxon>
        <taxon>Tracheophyta</taxon>
        <taxon>Spermatophyta</taxon>
        <taxon>Magnoliopsida</taxon>
        <taxon>eudicotyledons</taxon>
        <taxon>Gunneridae</taxon>
        <taxon>Pentapetalae</taxon>
        <taxon>rosids</taxon>
        <taxon>malvids</taxon>
        <taxon>Myrtales</taxon>
        <taxon>Myrtaceae</taxon>
        <taxon>Myrtoideae</taxon>
        <taxon>Eucalypteae</taxon>
        <taxon>Eucalyptus</taxon>
    </lineage>
</organism>
<dbReference type="EMBL" id="JBJKBG010000009">
    <property type="protein sequence ID" value="KAL3722681.1"/>
    <property type="molecule type" value="Genomic_DNA"/>
</dbReference>
<keyword evidence="1" id="KW-0812">Transmembrane</keyword>
<reference evidence="2 3" key="1">
    <citation type="submission" date="2024-11" db="EMBL/GenBank/DDBJ databases">
        <title>Chromosome-level genome assembly of Eucalyptus globulus Labill. provides insights into its genome evolution.</title>
        <authorList>
            <person name="Li X."/>
        </authorList>
    </citation>
    <scope>NUCLEOTIDE SEQUENCE [LARGE SCALE GENOMIC DNA]</scope>
    <source>
        <strain evidence="2">CL2024</strain>
        <tissue evidence="2">Fresh tender leaves</tissue>
    </source>
</reference>
<proteinExistence type="predicted"/>
<keyword evidence="1" id="KW-0472">Membrane</keyword>
<keyword evidence="1" id="KW-1133">Transmembrane helix</keyword>
<comment type="caution">
    <text evidence="2">The sequence shown here is derived from an EMBL/GenBank/DDBJ whole genome shotgun (WGS) entry which is preliminary data.</text>
</comment>
<evidence type="ECO:0000313" key="3">
    <source>
        <dbReference type="Proteomes" id="UP001634007"/>
    </source>
</evidence>
<dbReference type="Proteomes" id="UP001634007">
    <property type="component" value="Unassembled WGS sequence"/>
</dbReference>
<name>A0ABD3JEU3_EUCGL</name>